<dbReference type="Gene3D" id="1.10.630.10">
    <property type="entry name" value="Cytochrome P450"/>
    <property type="match status" value="1"/>
</dbReference>
<keyword evidence="12" id="KW-1185">Reference proteome</keyword>
<gene>
    <name evidence="11" type="ORF">L207DRAFT_584294</name>
</gene>
<keyword evidence="6 8" id="KW-0408">Iron</keyword>
<evidence type="ECO:0000256" key="6">
    <source>
        <dbReference type="ARBA" id="ARBA00023004"/>
    </source>
</evidence>
<dbReference type="PRINTS" id="PR00464">
    <property type="entry name" value="EP450II"/>
</dbReference>
<organism evidence="11 12">
    <name type="scientific">Hyaloscypha variabilis (strain UAMH 11265 / GT02V1 / F)</name>
    <name type="common">Meliniomyces variabilis</name>
    <dbReference type="NCBI Taxonomy" id="1149755"/>
    <lineage>
        <taxon>Eukaryota</taxon>
        <taxon>Fungi</taxon>
        <taxon>Dikarya</taxon>
        <taxon>Ascomycota</taxon>
        <taxon>Pezizomycotina</taxon>
        <taxon>Leotiomycetes</taxon>
        <taxon>Helotiales</taxon>
        <taxon>Hyaloscyphaceae</taxon>
        <taxon>Hyaloscypha</taxon>
        <taxon>Hyaloscypha variabilis</taxon>
    </lineage>
</organism>
<dbReference type="Proteomes" id="UP000235786">
    <property type="component" value="Unassembled WGS sequence"/>
</dbReference>
<keyword evidence="7 9" id="KW-0503">Monooxygenase</keyword>
<name>A0A2J6RK50_HYAVF</name>
<dbReference type="AlphaFoldDB" id="A0A2J6RK50"/>
<dbReference type="InterPro" id="IPR017972">
    <property type="entry name" value="Cyt_P450_CS"/>
</dbReference>
<evidence type="ECO:0000313" key="12">
    <source>
        <dbReference type="Proteomes" id="UP000235786"/>
    </source>
</evidence>
<sequence length="529" mass="60997">MVYLYVKEVLLLLSAWAAFIQFRYWYRWRVFRKQSLQNGLGEPPVVPNKLPWGIERFAFLVNGQMAKMDLLEDLIRSRFLQMNTWTFRAFGLFNGSIVSTSEPENIQTILALRFQDYDLGPVRRDVFEEVLGKGIFTTDGEEWAHFRQQLRPQFNRDQISDLESTGRHVEVLFKALPGEDAQGWIEATDIMPYVYRFTMDVSTEFLFGHSVDTQSRTLHSQDSGNTAEIQEDLEFTDALNYAQEYIGWLFRFGPLYWIMRSKRYTRACGVVHRYADRFVKLALDSDHKGSTSAHGEERKYVLLDELVSETRDPIELRNQILHVMLAGRDTTASLLNLALILLSKNPEEFKKLREAVISSFGTEISPTNEITFSSIKACKAINNFLYETLRLYPLVPMNGRRALKDTTLPTGGGPDGKQPIAIRKGEQVGFPAYVMHRRHDIWGPDADEFHPDRWINRKLGWEMIAFGGGPRVCLGQQFALNEVSFVLVRFLQRYDRIEAEDMVTPLKKKLLVTLGPADGQRIKFHRATS</sequence>
<evidence type="ECO:0000313" key="11">
    <source>
        <dbReference type="EMBL" id="PMD38896.1"/>
    </source>
</evidence>
<dbReference type="GO" id="GO:0005506">
    <property type="term" value="F:iron ion binding"/>
    <property type="evidence" value="ECO:0007669"/>
    <property type="project" value="InterPro"/>
</dbReference>
<evidence type="ECO:0000256" key="5">
    <source>
        <dbReference type="ARBA" id="ARBA00023002"/>
    </source>
</evidence>
<dbReference type="PRINTS" id="PR00385">
    <property type="entry name" value="P450"/>
</dbReference>
<evidence type="ECO:0000256" key="9">
    <source>
        <dbReference type="RuleBase" id="RU000461"/>
    </source>
</evidence>
<dbReference type="GO" id="GO:0016712">
    <property type="term" value="F:oxidoreductase activity, acting on paired donors, with incorporation or reduction of molecular oxygen, reduced flavin or flavoprotein as one donor, and incorporation of one atom of oxygen"/>
    <property type="evidence" value="ECO:0007669"/>
    <property type="project" value="InterPro"/>
</dbReference>
<feature type="binding site" description="axial binding residue" evidence="8">
    <location>
        <position position="473"/>
    </location>
    <ligand>
        <name>heme</name>
        <dbReference type="ChEBI" id="CHEBI:30413"/>
    </ligand>
    <ligandPart>
        <name>Fe</name>
        <dbReference type="ChEBI" id="CHEBI:18248"/>
    </ligandPart>
</feature>
<dbReference type="GO" id="GO:0020037">
    <property type="term" value="F:heme binding"/>
    <property type="evidence" value="ECO:0007669"/>
    <property type="project" value="InterPro"/>
</dbReference>
<feature type="transmembrane region" description="Helical" evidence="10">
    <location>
        <begin position="6"/>
        <end position="26"/>
    </location>
</feature>
<dbReference type="PANTHER" id="PTHR24287:SF1">
    <property type="entry name" value="P450, PUTATIVE (EUROFUNG)-RELATED"/>
    <property type="match status" value="1"/>
</dbReference>
<dbReference type="CDD" id="cd11063">
    <property type="entry name" value="CYP52"/>
    <property type="match status" value="1"/>
</dbReference>
<dbReference type="InterPro" id="IPR001128">
    <property type="entry name" value="Cyt_P450"/>
</dbReference>
<accession>A0A2J6RK50</accession>
<dbReference type="PRINTS" id="PR01239">
    <property type="entry name" value="EP450IICYP52"/>
</dbReference>
<keyword evidence="10" id="KW-0812">Transmembrane</keyword>
<keyword evidence="4 8" id="KW-0479">Metal-binding</keyword>
<proteinExistence type="inferred from homology"/>
<evidence type="ECO:0000256" key="4">
    <source>
        <dbReference type="ARBA" id="ARBA00022723"/>
    </source>
</evidence>
<keyword evidence="3 8" id="KW-0349">Heme</keyword>
<dbReference type="OrthoDB" id="1470350at2759"/>
<dbReference type="EMBL" id="KZ613947">
    <property type="protein sequence ID" value="PMD38896.1"/>
    <property type="molecule type" value="Genomic_DNA"/>
</dbReference>
<dbReference type="InterPro" id="IPR036396">
    <property type="entry name" value="Cyt_P450_sf"/>
</dbReference>
<evidence type="ECO:0000256" key="3">
    <source>
        <dbReference type="ARBA" id="ARBA00022617"/>
    </source>
</evidence>
<evidence type="ECO:0000256" key="2">
    <source>
        <dbReference type="ARBA" id="ARBA00010617"/>
    </source>
</evidence>
<protein>
    <submittedName>
        <fullName evidence="11">Cytochrome P450 alkane hydroxylase-like protein</fullName>
    </submittedName>
</protein>
<dbReference type="InterPro" id="IPR047146">
    <property type="entry name" value="Cyt_P450_E_CYP52_fungi"/>
</dbReference>
<comment type="similarity">
    <text evidence="2 9">Belongs to the cytochrome P450 family.</text>
</comment>
<comment type="cofactor">
    <cofactor evidence="1 8">
        <name>heme</name>
        <dbReference type="ChEBI" id="CHEBI:30413"/>
    </cofactor>
</comment>
<reference evidence="11 12" key="1">
    <citation type="submission" date="2016-04" db="EMBL/GenBank/DDBJ databases">
        <title>A degradative enzymes factory behind the ericoid mycorrhizal symbiosis.</title>
        <authorList>
            <consortium name="DOE Joint Genome Institute"/>
            <person name="Martino E."/>
            <person name="Morin E."/>
            <person name="Grelet G."/>
            <person name="Kuo A."/>
            <person name="Kohler A."/>
            <person name="Daghino S."/>
            <person name="Barry K."/>
            <person name="Choi C."/>
            <person name="Cichocki N."/>
            <person name="Clum A."/>
            <person name="Copeland A."/>
            <person name="Hainaut M."/>
            <person name="Haridas S."/>
            <person name="Labutti K."/>
            <person name="Lindquist E."/>
            <person name="Lipzen A."/>
            <person name="Khouja H.-R."/>
            <person name="Murat C."/>
            <person name="Ohm R."/>
            <person name="Olson A."/>
            <person name="Spatafora J."/>
            <person name="Veneault-Fourrey C."/>
            <person name="Henrissat B."/>
            <person name="Grigoriev I."/>
            <person name="Martin F."/>
            <person name="Perotto S."/>
        </authorList>
    </citation>
    <scope>NUCLEOTIDE SEQUENCE [LARGE SCALE GENOMIC DNA]</scope>
    <source>
        <strain evidence="11 12">F</strain>
    </source>
</reference>
<dbReference type="Pfam" id="PF00067">
    <property type="entry name" value="p450"/>
    <property type="match status" value="1"/>
</dbReference>
<keyword evidence="10" id="KW-1133">Transmembrane helix</keyword>
<keyword evidence="10" id="KW-0472">Membrane</keyword>
<dbReference type="PROSITE" id="PS00086">
    <property type="entry name" value="CYTOCHROME_P450"/>
    <property type="match status" value="1"/>
</dbReference>
<dbReference type="PANTHER" id="PTHR24287">
    <property type="entry name" value="P450, PUTATIVE (EUROFUNG)-RELATED"/>
    <property type="match status" value="1"/>
</dbReference>
<dbReference type="InterPro" id="IPR002402">
    <property type="entry name" value="Cyt_P450_E_grp-II"/>
</dbReference>
<evidence type="ECO:0000256" key="7">
    <source>
        <dbReference type="ARBA" id="ARBA00023033"/>
    </source>
</evidence>
<dbReference type="InterPro" id="IPR002974">
    <property type="entry name" value="Cyt_P450_E_CYP52_ascomycetes"/>
</dbReference>
<dbReference type="STRING" id="1149755.A0A2J6RK50"/>
<evidence type="ECO:0000256" key="8">
    <source>
        <dbReference type="PIRSR" id="PIRSR602402-1"/>
    </source>
</evidence>
<keyword evidence="5 9" id="KW-0560">Oxidoreductase</keyword>
<evidence type="ECO:0000256" key="10">
    <source>
        <dbReference type="SAM" id="Phobius"/>
    </source>
</evidence>
<dbReference type="SUPFAM" id="SSF48264">
    <property type="entry name" value="Cytochrome P450"/>
    <property type="match status" value="1"/>
</dbReference>
<evidence type="ECO:0000256" key="1">
    <source>
        <dbReference type="ARBA" id="ARBA00001971"/>
    </source>
</evidence>